<sequence length="42" mass="4756">MRDNTSTKSCIDCSKTYLNDGSGRSWKRIVRHCGHWIGLLCG</sequence>
<dbReference type="AlphaFoldDB" id="A0A7R9R3B8"/>
<organism evidence="1">
    <name type="scientific">Oppiella nova</name>
    <dbReference type="NCBI Taxonomy" id="334625"/>
    <lineage>
        <taxon>Eukaryota</taxon>
        <taxon>Metazoa</taxon>
        <taxon>Ecdysozoa</taxon>
        <taxon>Arthropoda</taxon>
        <taxon>Chelicerata</taxon>
        <taxon>Arachnida</taxon>
        <taxon>Acari</taxon>
        <taxon>Acariformes</taxon>
        <taxon>Sarcoptiformes</taxon>
        <taxon>Oribatida</taxon>
        <taxon>Brachypylina</taxon>
        <taxon>Oppioidea</taxon>
        <taxon>Oppiidae</taxon>
        <taxon>Oppiella</taxon>
    </lineage>
</organism>
<feature type="non-terminal residue" evidence="1">
    <location>
        <position position="1"/>
    </location>
</feature>
<evidence type="ECO:0000313" key="1">
    <source>
        <dbReference type="EMBL" id="CAD7668731.1"/>
    </source>
</evidence>
<accession>A0A7R9R3B8</accession>
<protein>
    <submittedName>
        <fullName evidence="1">Uncharacterized protein</fullName>
    </submittedName>
</protein>
<evidence type="ECO:0000313" key="2">
    <source>
        <dbReference type="Proteomes" id="UP000728032"/>
    </source>
</evidence>
<dbReference type="EMBL" id="CAJPVJ010061213">
    <property type="protein sequence ID" value="CAG2184180.1"/>
    <property type="molecule type" value="Genomic_DNA"/>
</dbReference>
<dbReference type="Proteomes" id="UP000728032">
    <property type="component" value="Unassembled WGS sequence"/>
</dbReference>
<keyword evidence="2" id="KW-1185">Reference proteome</keyword>
<reference evidence="1" key="1">
    <citation type="submission" date="2020-11" db="EMBL/GenBank/DDBJ databases">
        <authorList>
            <person name="Tran Van P."/>
        </authorList>
    </citation>
    <scope>NUCLEOTIDE SEQUENCE</scope>
</reference>
<name>A0A7R9R3B8_9ACAR</name>
<gene>
    <name evidence="1" type="ORF">ONB1V03_LOCUS23600</name>
</gene>
<proteinExistence type="predicted"/>
<dbReference type="EMBL" id="OC976038">
    <property type="protein sequence ID" value="CAD7668731.1"/>
    <property type="molecule type" value="Genomic_DNA"/>
</dbReference>